<accession>D2W3P6</accession>
<proteinExistence type="predicted"/>
<reference evidence="2 3" key="1">
    <citation type="journal article" date="2010" name="Cell">
        <title>The genome of Naegleria gruberi illuminates early eukaryotic versatility.</title>
        <authorList>
            <person name="Fritz-Laylin L.K."/>
            <person name="Prochnik S.E."/>
            <person name="Ginger M.L."/>
            <person name="Dacks J.B."/>
            <person name="Carpenter M.L."/>
            <person name="Field M.C."/>
            <person name="Kuo A."/>
            <person name="Paredez A."/>
            <person name="Chapman J."/>
            <person name="Pham J."/>
            <person name="Shu S."/>
            <person name="Neupane R."/>
            <person name="Cipriano M."/>
            <person name="Mancuso J."/>
            <person name="Tu H."/>
            <person name="Salamov A."/>
            <person name="Lindquist E."/>
            <person name="Shapiro H."/>
            <person name="Lucas S."/>
            <person name="Grigoriev I.V."/>
            <person name="Cande W.Z."/>
            <person name="Fulton C."/>
            <person name="Rokhsar D.S."/>
            <person name="Dawson S.C."/>
        </authorList>
    </citation>
    <scope>NUCLEOTIDE SEQUENCE [LARGE SCALE GENOMIC DNA]</scope>
    <source>
        <strain evidence="2 3">NEG-M</strain>
    </source>
</reference>
<dbReference type="VEuPathDB" id="AmoebaDB:NAEGRDRAFT_82340"/>
<name>D2W3P6_NAEGR</name>
<dbReference type="KEGG" id="ngr:NAEGRDRAFT_54463"/>
<dbReference type="GeneID" id="8862088"/>
<dbReference type="InParanoid" id="D2W3P6"/>
<dbReference type="AlphaFoldDB" id="D2W3P6"/>
<keyword evidence="3" id="KW-1185">Reference proteome</keyword>
<dbReference type="Proteomes" id="UP000006671">
    <property type="component" value="Unassembled WGS sequence"/>
</dbReference>
<evidence type="ECO:0000256" key="1">
    <source>
        <dbReference type="SAM" id="MobiDB-lite"/>
    </source>
</evidence>
<organism evidence="3">
    <name type="scientific">Naegleria gruberi</name>
    <name type="common">Amoeba</name>
    <dbReference type="NCBI Taxonomy" id="5762"/>
    <lineage>
        <taxon>Eukaryota</taxon>
        <taxon>Discoba</taxon>
        <taxon>Heterolobosea</taxon>
        <taxon>Tetramitia</taxon>
        <taxon>Eutetramitia</taxon>
        <taxon>Vahlkampfiidae</taxon>
        <taxon>Naegleria</taxon>
    </lineage>
</organism>
<evidence type="ECO:0000313" key="2">
    <source>
        <dbReference type="EMBL" id="EFC36275.1"/>
    </source>
</evidence>
<evidence type="ECO:0000313" key="3">
    <source>
        <dbReference type="Proteomes" id="UP000006671"/>
    </source>
</evidence>
<feature type="region of interest" description="Disordered" evidence="1">
    <location>
        <begin position="1"/>
        <end position="25"/>
    </location>
</feature>
<dbReference type="RefSeq" id="XP_002669019.1">
    <property type="nucleotide sequence ID" value="XM_002668973.1"/>
</dbReference>
<sequence>MKRKESSSTSTKQQQKKLKRSDDFQNATNHEIDHEIATIDSEIKNLNQFKEELLIIKRMRPQTNVYYSAEMKKNASIVNNSSSAAAVFQLQKIGTDPMSLVLEFAFKHQVLEIGELKELTLLCKAFWETIYFVPFTISLGREVKKIDTKKMSKLTNLKGIEIAWYPLNIKLMEHLLKLNGNLLDNLVIRYDYYNGKGVVIPSTFANSFKSLKYVDCLDSKKKKFDFSQMSSVDNFCLILHSSSRDYHEKMIPCFPPNLKKFCILRSNIDQYLKFPDILKYEHVTIIEPQDVLATNSIRRNLFVDFYLPASSTKTLTLIRLSAKQKKPDPLIPLLAQHEIIAKDANGVFVVAASAKYMTNIMSLAEVAHKHLEVAFEEDSAVPNYPSNRYIDEHFKVFKSFFPDLVYSHDGQHVSPHY</sequence>
<gene>
    <name evidence="2" type="ORF">NAEGRDRAFT_54463</name>
</gene>
<protein>
    <submittedName>
        <fullName evidence="2">Predicted protein</fullName>
    </submittedName>
</protein>
<dbReference type="EMBL" id="GG738933">
    <property type="protein sequence ID" value="EFC36275.1"/>
    <property type="molecule type" value="Genomic_DNA"/>
</dbReference>